<protein>
    <submittedName>
        <fullName evidence="1">GTP-binding protein</fullName>
    </submittedName>
</protein>
<reference evidence="1" key="1">
    <citation type="submission" date="2023-10" db="EMBL/GenBank/DDBJ databases">
        <title>A new archaeal virus that suppresses the transcription of host immunity genes.</title>
        <authorList>
            <person name="Turgeman-Grott I."/>
            <person name="Golan N."/>
            <person name="Neri U."/>
            <person name="Naki D."/>
            <person name="Altman N."/>
            <person name="Eizenshtein K."/>
            <person name="Choudhary D."/>
            <person name="Levi R."/>
            <person name="Himani H."/>
            <person name="Reshef L."/>
            <person name="Papke T.R."/>
            <person name="Gophna U."/>
        </authorList>
    </citation>
    <scope>NUCLEOTIDE SEQUENCE</scope>
    <source>
        <strain evidence="1">Atlit-48N</strain>
    </source>
</reference>
<proteinExistence type="predicted"/>
<keyword evidence="1" id="KW-0614">Plasmid</keyword>
<name>A0ACD5I1X8_9EURY</name>
<sequence>MSLDDQPPVTILSGGLGAGKTTLLNHLLTVGGEQYDIAVLVNDVGEVNVDADLIENGSDLSMDDGGVTELSNGCICCGLQDELDQELRRLAFDEEFDYLVIEASGISDPVPIARRFVSPARASALYDLDTAVTVVDAHQFHRAFVLGEPLTSSDDDTRPLSELLAEQVEFCDVLVLNKCDLVSDEERAEVERVIRTLHPDVDIVRATESAVDPDRILGTEQFDKDEASNSARWKQVISTDHEDDADAEPHEHDDNGTDTDHGHGEDHDHEHGEDHDHEHGEDHDHGDDHDHDHLHPPEEFGVESFVYERHRPFHPERFHEWLRSFPDSVVRAKGHMWVAGRDRYALNLSQAGAQIHVEVNGRWAATLSESRQESYRESHPGLQWDDQWGDREVKLVFIGAGMDSIGIADELDDCLLTDEEMDADWSAFENRFPGQRSYSKPPTEQRLVLGGEQ</sequence>
<geneLocation type="plasmid" evidence="1 2">
    <name>p48N_2</name>
</geneLocation>
<evidence type="ECO:0000313" key="1">
    <source>
        <dbReference type="EMBL" id="XRJ21582.1"/>
    </source>
</evidence>
<gene>
    <name evidence="1" type="ORF">DEQ67_015920</name>
</gene>
<accession>A0ACD5I1X8</accession>
<dbReference type="Proteomes" id="UP000257089">
    <property type="component" value="Plasmid p48N_2"/>
</dbReference>
<dbReference type="EMBL" id="CP137691">
    <property type="protein sequence ID" value="XRJ21582.1"/>
    <property type="molecule type" value="Genomic_DNA"/>
</dbReference>
<organism evidence="1 2">
    <name type="scientific">Haloferax sp. Atlit-48N</name>
    <dbReference type="NCBI Taxonomy" id="2077198"/>
    <lineage>
        <taxon>Archaea</taxon>
        <taxon>Methanobacteriati</taxon>
        <taxon>Methanobacteriota</taxon>
        <taxon>Stenosarchaea group</taxon>
        <taxon>Halobacteria</taxon>
        <taxon>Halobacteriales</taxon>
        <taxon>Haloferacaceae</taxon>
        <taxon>Haloferax</taxon>
    </lineage>
</organism>
<evidence type="ECO:0000313" key="2">
    <source>
        <dbReference type="Proteomes" id="UP000257089"/>
    </source>
</evidence>